<feature type="active site" description="Proton donor" evidence="4">
    <location>
        <position position="51"/>
    </location>
</feature>
<dbReference type="Pfam" id="PF00248">
    <property type="entry name" value="Aldo_ket_red"/>
    <property type="match status" value="1"/>
</dbReference>
<evidence type="ECO:0000256" key="1">
    <source>
        <dbReference type="ARBA" id="ARBA00007905"/>
    </source>
</evidence>
<dbReference type="InterPro" id="IPR023210">
    <property type="entry name" value="NADP_OxRdtase_dom"/>
</dbReference>
<reference evidence="8" key="1">
    <citation type="submission" date="2020-08" db="EMBL/GenBank/DDBJ databases">
        <title>Taxonomic study for Lactobacillus species isolated from hardwood bark.</title>
        <authorList>
            <person name="Tohno M."/>
            <person name="Tanizawa Y."/>
        </authorList>
    </citation>
    <scope>NUCLEOTIDE SEQUENCE</scope>
    <source>
        <strain evidence="8">B40</strain>
    </source>
</reference>
<dbReference type="AlphaFoldDB" id="A0A916QFZ0"/>
<comment type="caution">
    <text evidence="8">The sequence shown here is derived from an EMBL/GenBank/DDBJ whole genome shotgun (WGS) entry which is preliminary data.</text>
</comment>
<dbReference type="PANTHER" id="PTHR43827">
    <property type="entry name" value="2,5-DIKETO-D-GLUCONIC ACID REDUCTASE"/>
    <property type="match status" value="1"/>
</dbReference>
<evidence type="ECO:0000313" key="8">
    <source>
        <dbReference type="EMBL" id="GFZ26600.1"/>
    </source>
</evidence>
<dbReference type="InterPro" id="IPR020471">
    <property type="entry name" value="AKR"/>
</dbReference>
<dbReference type="FunFam" id="3.20.20.100:FF:000002">
    <property type="entry name" value="2,5-diketo-D-gluconic acid reductase A"/>
    <property type="match status" value="1"/>
</dbReference>
<sequence>MILDQTLSLNNGVKIPQMALGTWLLDDEAAKQAVSEALALGYRHIDTAQAYGNEKGVGEGIRKAGVKREDVFVTTKVAAEHKDYDSVKESIDDSLSRLGLDYLDLLIIHSPQPWAEVNQSTNRYFEGNLAAWSAMEDALKAGKVRAIGVSNFLEADLENILSHSSTVPAVNQILAHIGNTPLKLIDYCKSHNITVEAYSPVGHGAVLNQPQIKQMAAKYGVSPAQLCLRYDWQLGMVILPKTANPEHMKQNADLAFEISPADMASLEKIVDKDYGDASYFPVYGGKL</sequence>
<evidence type="ECO:0000256" key="6">
    <source>
        <dbReference type="PIRSR" id="PIRSR000097-3"/>
    </source>
</evidence>
<dbReference type="PROSITE" id="PS00798">
    <property type="entry name" value="ALDOKETO_REDUCTASE_1"/>
    <property type="match status" value="1"/>
</dbReference>
<dbReference type="RefSeq" id="WP_212780455.1">
    <property type="nucleotide sequence ID" value="NZ_BMAY01000003.1"/>
</dbReference>
<feature type="site" description="Lowers pKa of active site Tyr" evidence="6">
    <location>
        <position position="76"/>
    </location>
</feature>
<keyword evidence="9" id="KW-1185">Reference proteome</keyword>
<comment type="similarity">
    <text evidence="1">Belongs to the aldo/keto reductase family.</text>
</comment>
<feature type="binding site" evidence="5">
    <location>
        <position position="109"/>
    </location>
    <ligand>
        <name>substrate</name>
    </ligand>
</feature>
<keyword evidence="2" id="KW-0521">NADP</keyword>
<evidence type="ECO:0000313" key="9">
    <source>
        <dbReference type="Proteomes" id="UP000677218"/>
    </source>
</evidence>
<organism evidence="8 9">
    <name type="scientific">Lactobacillus corticis</name>
    <dbReference type="NCBI Taxonomy" id="2201249"/>
    <lineage>
        <taxon>Bacteria</taxon>
        <taxon>Bacillati</taxon>
        <taxon>Bacillota</taxon>
        <taxon>Bacilli</taxon>
        <taxon>Lactobacillales</taxon>
        <taxon>Lactobacillaceae</taxon>
        <taxon>Lactobacillus</taxon>
    </lineage>
</organism>
<dbReference type="InterPro" id="IPR036812">
    <property type="entry name" value="NAD(P)_OxRdtase_dom_sf"/>
</dbReference>
<dbReference type="SUPFAM" id="SSF51430">
    <property type="entry name" value="NAD(P)-linked oxidoreductase"/>
    <property type="match status" value="1"/>
</dbReference>
<dbReference type="Proteomes" id="UP000677218">
    <property type="component" value="Unassembled WGS sequence"/>
</dbReference>
<proteinExistence type="inferred from homology"/>
<protein>
    <submittedName>
        <fullName evidence="8">2,5-diketo-D-gluconic acid reductase</fullName>
    </submittedName>
</protein>
<evidence type="ECO:0000256" key="2">
    <source>
        <dbReference type="ARBA" id="ARBA00022857"/>
    </source>
</evidence>
<dbReference type="InterPro" id="IPR018170">
    <property type="entry name" value="Aldo/ket_reductase_CS"/>
</dbReference>
<name>A0A916QFZ0_9LACO</name>
<gene>
    <name evidence="8" type="ORF">LCB40_04800</name>
</gene>
<dbReference type="PRINTS" id="PR00069">
    <property type="entry name" value="ALDKETRDTASE"/>
</dbReference>
<dbReference type="PIRSF" id="PIRSF000097">
    <property type="entry name" value="AKR"/>
    <property type="match status" value="1"/>
</dbReference>
<keyword evidence="3" id="KW-0560">Oxidoreductase</keyword>
<dbReference type="GO" id="GO:0016616">
    <property type="term" value="F:oxidoreductase activity, acting on the CH-OH group of donors, NAD or NADP as acceptor"/>
    <property type="evidence" value="ECO:0007669"/>
    <property type="project" value="UniProtKB-ARBA"/>
</dbReference>
<feature type="domain" description="NADP-dependent oxidoreductase" evidence="7">
    <location>
        <begin position="18"/>
        <end position="270"/>
    </location>
</feature>
<evidence type="ECO:0000256" key="3">
    <source>
        <dbReference type="ARBA" id="ARBA00023002"/>
    </source>
</evidence>
<evidence type="ECO:0000256" key="5">
    <source>
        <dbReference type="PIRSR" id="PIRSR000097-2"/>
    </source>
</evidence>
<accession>A0A916QFZ0</accession>
<evidence type="ECO:0000256" key="4">
    <source>
        <dbReference type="PIRSR" id="PIRSR000097-1"/>
    </source>
</evidence>
<dbReference type="Gene3D" id="3.20.20.100">
    <property type="entry name" value="NADP-dependent oxidoreductase domain"/>
    <property type="match status" value="1"/>
</dbReference>
<dbReference type="EMBL" id="BMAY01000003">
    <property type="protein sequence ID" value="GFZ26600.1"/>
    <property type="molecule type" value="Genomic_DNA"/>
</dbReference>
<dbReference type="PANTHER" id="PTHR43827:SF3">
    <property type="entry name" value="NADP-DEPENDENT OXIDOREDUCTASE DOMAIN-CONTAINING PROTEIN"/>
    <property type="match status" value="1"/>
</dbReference>
<evidence type="ECO:0000259" key="7">
    <source>
        <dbReference type="Pfam" id="PF00248"/>
    </source>
</evidence>
<dbReference type="CDD" id="cd19071">
    <property type="entry name" value="AKR_AKR1-5-like"/>
    <property type="match status" value="1"/>
</dbReference>
<dbReference type="PROSITE" id="PS00062">
    <property type="entry name" value="ALDOKETO_REDUCTASE_2"/>
    <property type="match status" value="1"/>
</dbReference>